<gene>
    <name evidence="2" type="ORF">SNOG_01601</name>
</gene>
<sequence>MADPCFTDLHWPDCEYVAITEGHNTQPVAFDKLYNQIKNLAQFKSSSTTRHNMKNDGPQPNWNASDRSTMDRIKAKQSEWHDRTTVGQQT</sequence>
<protein>
    <submittedName>
        <fullName evidence="2">Uncharacterized protein</fullName>
    </submittedName>
</protein>
<dbReference type="Proteomes" id="UP000001055">
    <property type="component" value="Unassembled WGS sequence"/>
</dbReference>
<accession>Q0V313</accession>
<evidence type="ECO:0000313" key="2">
    <source>
        <dbReference type="EMBL" id="EAT91250.1"/>
    </source>
</evidence>
<feature type="compositionally biased region" description="Basic and acidic residues" evidence="1">
    <location>
        <begin position="68"/>
        <end position="84"/>
    </location>
</feature>
<feature type="region of interest" description="Disordered" evidence="1">
    <location>
        <begin position="44"/>
        <end position="90"/>
    </location>
</feature>
<proteinExistence type="predicted"/>
<name>Q0V313_PHANO</name>
<feature type="compositionally biased region" description="Polar residues" evidence="1">
    <location>
        <begin position="58"/>
        <end position="67"/>
    </location>
</feature>
<dbReference type="GeneID" id="5969082"/>
<dbReference type="RefSeq" id="XP_001792237.1">
    <property type="nucleotide sequence ID" value="XM_001792185.1"/>
</dbReference>
<dbReference type="AlphaFoldDB" id="Q0V313"/>
<reference evidence="3" key="1">
    <citation type="journal article" date="2007" name="Plant Cell">
        <title>Dothideomycete-plant interactions illuminated by genome sequencing and EST analysis of the wheat pathogen Stagonospora nodorum.</title>
        <authorList>
            <person name="Hane J.K."/>
            <person name="Lowe R.G."/>
            <person name="Solomon P.S."/>
            <person name="Tan K.C."/>
            <person name="Schoch C.L."/>
            <person name="Spatafora J.W."/>
            <person name="Crous P.W."/>
            <person name="Kodira C."/>
            <person name="Birren B.W."/>
            <person name="Galagan J.E."/>
            <person name="Torriani S.F."/>
            <person name="McDonald B.A."/>
            <person name="Oliver R.P."/>
        </authorList>
    </citation>
    <scope>NUCLEOTIDE SEQUENCE [LARGE SCALE GENOMIC DNA]</scope>
    <source>
        <strain evidence="3">SN15 / ATCC MYA-4574 / FGSC 10173</strain>
    </source>
</reference>
<dbReference type="InParanoid" id="Q0V313"/>
<evidence type="ECO:0000313" key="3">
    <source>
        <dbReference type="Proteomes" id="UP000001055"/>
    </source>
</evidence>
<organism evidence="2 3">
    <name type="scientific">Phaeosphaeria nodorum (strain SN15 / ATCC MYA-4574 / FGSC 10173)</name>
    <name type="common">Glume blotch fungus</name>
    <name type="synonym">Parastagonospora nodorum</name>
    <dbReference type="NCBI Taxonomy" id="321614"/>
    <lineage>
        <taxon>Eukaryota</taxon>
        <taxon>Fungi</taxon>
        <taxon>Dikarya</taxon>
        <taxon>Ascomycota</taxon>
        <taxon>Pezizomycotina</taxon>
        <taxon>Dothideomycetes</taxon>
        <taxon>Pleosporomycetidae</taxon>
        <taxon>Pleosporales</taxon>
        <taxon>Pleosporineae</taxon>
        <taxon>Phaeosphaeriaceae</taxon>
        <taxon>Parastagonospora</taxon>
    </lineage>
</organism>
<dbReference type="EMBL" id="CH445326">
    <property type="protein sequence ID" value="EAT91250.1"/>
    <property type="molecule type" value="Genomic_DNA"/>
</dbReference>
<dbReference type="KEGG" id="pno:SNOG_01601"/>
<dbReference type="HOGENOM" id="CLU_2441599_0_0_1"/>
<evidence type="ECO:0000256" key="1">
    <source>
        <dbReference type="SAM" id="MobiDB-lite"/>
    </source>
</evidence>